<gene>
    <name evidence="6" type="ORF">PEVE_00014077</name>
</gene>
<evidence type="ECO:0000256" key="4">
    <source>
        <dbReference type="ARBA" id="ARBA00022679"/>
    </source>
</evidence>
<dbReference type="Proteomes" id="UP001159427">
    <property type="component" value="Unassembled WGS sequence"/>
</dbReference>
<keyword evidence="5" id="KW-0663">Pyridoxal phosphate</keyword>
<protein>
    <submittedName>
        <fullName evidence="6">Uncharacterized protein</fullName>
    </submittedName>
</protein>
<comment type="caution">
    <text evidence="6">The sequence shown here is derived from an EMBL/GenBank/DDBJ whole genome shotgun (WGS) entry which is preliminary data.</text>
</comment>
<keyword evidence="3" id="KW-0032">Aminotransferase</keyword>
<evidence type="ECO:0000256" key="3">
    <source>
        <dbReference type="ARBA" id="ARBA00022576"/>
    </source>
</evidence>
<comment type="cofactor">
    <cofactor evidence="1">
        <name>pyridoxal 5'-phosphate</name>
        <dbReference type="ChEBI" id="CHEBI:597326"/>
    </cofactor>
</comment>
<reference evidence="6 7" key="1">
    <citation type="submission" date="2022-05" db="EMBL/GenBank/DDBJ databases">
        <authorList>
            <consortium name="Genoscope - CEA"/>
            <person name="William W."/>
        </authorList>
    </citation>
    <scope>NUCLEOTIDE SEQUENCE [LARGE SCALE GENOMIC DNA]</scope>
</reference>
<evidence type="ECO:0000313" key="6">
    <source>
        <dbReference type="EMBL" id="CAH3182203.1"/>
    </source>
</evidence>
<comment type="subunit">
    <text evidence="2">Homodimer.</text>
</comment>
<dbReference type="PANTHER" id="PTHR11751:SF29">
    <property type="entry name" value="ALANINE TRANSAMINASE"/>
    <property type="match status" value="1"/>
</dbReference>
<evidence type="ECO:0000256" key="1">
    <source>
        <dbReference type="ARBA" id="ARBA00001933"/>
    </source>
</evidence>
<name>A0ABN8RUM3_9CNID</name>
<accession>A0ABN8RUM3</accession>
<sequence length="46" mass="5300">MGQPPITFFRQVMALLLCPDLLDDPSFPQDAKRRAKRILDDTLDIQ</sequence>
<evidence type="ECO:0000313" key="7">
    <source>
        <dbReference type="Proteomes" id="UP001159427"/>
    </source>
</evidence>
<organism evidence="6 7">
    <name type="scientific">Porites evermanni</name>
    <dbReference type="NCBI Taxonomy" id="104178"/>
    <lineage>
        <taxon>Eukaryota</taxon>
        <taxon>Metazoa</taxon>
        <taxon>Cnidaria</taxon>
        <taxon>Anthozoa</taxon>
        <taxon>Hexacorallia</taxon>
        <taxon>Scleractinia</taxon>
        <taxon>Fungiina</taxon>
        <taxon>Poritidae</taxon>
        <taxon>Porites</taxon>
    </lineage>
</organism>
<dbReference type="EMBL" id="CALNXI010002050">
    <property type="protein sequence ID" value="CAH3182203.1"/>
    <property type="molecule type" value="Genomic_DNA"/>
</dbReference>
<proteinExistence type="predicted"/>
<dbReference type="InterPro" id="IPR045088">
    <property type="entry name" value="ALAT1/2-like"/>
</dbReference>
<dbReference type="Gene3D" id="1.10.287.1970">
    <property type="match status" value="1"/>
</dbReference>
<evidence type="ECO:0000256" key="5">
    <source>
        <dbReference type="ARBA" id="ARBA00022898"/>
    </source>
</evidence>
<dbReference type="PANTHER" id="PTHR11751">
    <property type="entry name" value="ALANINE AMINOTRANSFERASE"/>
    <property type="match status" value="1"/>
</dbReference>
<keyword evidence="4" id="KW-0808">Transferase</keyword>
<keyword evidence="7" id="KW-1185">Reference proteome</keyword>
<evidence type="ECO:0000256" key="2">
    <source>
        <dbReference type="ARBA" id="ARBA00011738"/>
    </source>
</evidence>